<dbReference type="OrthoDB" id="358516at2157"/>
<evidence type="ECO:0000313" key="1">
    <source>
        <dbReference type="EMBL" id="ADN35937.1"/>
    </source>
</evidence>
<accession>E1RD37</accession>
<dbReference type="PIRSF" id="PIRSF004929">
    <property type="entry name" value="UCP004929"/>
    <property type="match status" value="1"/>
</dbReference>
<dbReference type="Proteomes" id="UP000006565">
    <property type="component" value="Chromosome"/>
</dbReference>
<dbReference type="NCBIfam" id="TIGR03275">
    <property type="entry name" value="methan_mark_8"/>
    <property type="match status" value="1"/>
</dbReference>
<keyword evidence="2" id="KW-1185">Reference proteome</keyword>
<dbReference type="eggNOG" id="arCOG04893">
    <property type="taxonomic scope" value="Archaea"/>
</dbReference>
<sequence>MTEIFDEHIIEASGRCRIIVRNGEVVEVGEAMIKSCPLTKKFSCPVYDLDRESVKANIEYRIKTWGMCTPERKVIENREFVGFGASEILSFGLSAGMLDAVVLACDGAGTLVSPNPSLVQGIGGRMSGLVKTVPYENVIRRIEEAGGLVIDKENASLDQMAGLAKAYELGYEKVAVTVALPAEAEKIRQQYPDAIIFGVHVTGLGREEAETLVSVSDFVTSCASATIREAAGKKVLVQAGTAIPTYAMTRIAKDIILEKVRCGDEQVLVKTTKLPVASGSQPEPLV</sequence>
<dbReference type="RefSeq" id="WP_013329115.1">
    <property type="nucleotide sequence ID" value="NC_014507.1"/>
</dbReference>
<dbReference type="InterPro" id="IPR009181">
    <property type="entry name" value="Methan_mark_8"/>
</dbReference>
<gene>
    <name evidence="1" type="ordered locus">Mpet_1174</name>
</gene>
<organism evidence="1 2">
    <name type="scientific">Methanolacinia petrolearia (strain DSM 11571 / OCM 486 / SEBR 4847)</name>
    <name type="common">Methanoplanus petrolearius</name>
    <dbReference type="NCBI Taxonomy" id="679926"/>
    <lineage>
        <taxon>Archaea</taxon>
        <taxon>Methanobacteriati</taxon>
        <taxon>Methanobacteriota</taxon>
        <taxon>Stenosarchaea group</taxon>
        <taxon>Methanomicrobia</taxon>
        <taxon>Methanomicrobiales</taxon>
        <taxon>Methanomicrobiaceae</taxon>
        <taxon>Methanolacinia</taxon>
    </lineage>
</organism>
<dbReference type="EMBL" id="CP002117">
    <property type="protein sequence ID" value="ADN35937.1"/>
    <property type="molecule type" value="Genomic_DNA"/>
</dbReference>
<protein>
    <submittedName>
        <fullName evidence="1">Methanogenesis marker protein 8</fullName>
    </submittedName>
</protein>
<reference evidence="1 2" key="1">
    <citation type="journal article" date="2010" name="Stand. Genomic Sci.">
        <title>Complete genome sequence of Methanoplanus petrolearius type strain (SEBR 4847).</title>
        <authorList>
            <person name="Brambilla E."/>
            <person name="Djao O.D."/>
            <person name="Daligault H."/>
            <person name="Lapidus A."/>
            <person name="Lucas S."/>
            <person name="Hammon N."/>
            <person name="Nolan M."/>
            <person name="Tice H."/>
            <person name="Cheng J.F."/>
            <person name="Han C."/>
            <person name="Tapia R."/>
            <person name="Goodwin L."/>
            <person name="Pitluck S."/>
            <person name="Liolios K."/>
            <person name="Ivanova N."/>
            <person name="Mavromatis K."/>
            <person name="Mikhailova N."/>
            <person name="Pati A."/>
            <person name="Chen A."/>
            <person name="Palaniappan K."/>
            <person name="Land M."/>
            <person name="Hauser L."/>
            <person name="Chang Y.J."/>
            <person name="Jeffries C.D."/>
            <person name="Rohde M."/>
            <person name="Spring S."/>
            <person name="Sikorski J."/>
            <person name="Goker M."/>
            <person name="Woyke T."/>
            <person name="Bristow J."/>
            <person name="Eisen J.A."/>
            <person name="Markowitz V."/>
            <person name="Hugenholtz P."/>
            <person name="Kyrpides N.C."/>
            <person name="Klenk H.P."/>
        </authorList>
    </citation>
    <scope>NUCLEOTIDE SEQUENCE [LARGE SCALE GENOMIC DNA]</scope>
    <source>
        <strain evidence="2">DSM 11571 / OCM 486 / SEBR 4847</strain>
    </source>
</reference>
<dbReference type="AlphaFoldDB" id="E1RD37"/>
<name>E1RD37_METP4</name>
<proteinExistence type="predicted"/>
<dbReference type="Pfam" id="PF09872">
    <property type="entry name" value="DUF2099"/>
    <property type="match status" value="1"/>
</dbReference>
<dbReference type="GeneID" id="9743639"/>
<dbReference type="KEGG" id="mpi:Mpet_1174"/>
<dbReference type="STRING" id="679926.Mpet_1174"/>
<evidence type="ECO:0000313" key="2">
    <source>
        <dbReference type="Proteomes" id="UP000006565"/>
    </source>
</evidence>
<dbReference type="HOGENOM" id="CLU_982163_0_0_2"/>